<comment type="caution">
    <text evidence="1">The sequence shown here is derived from an EMBL/GenBank/DDBJ whole genome shotgun (WGS) entry which is preliminary data.</text>
</comment>
<keyword evidence="2" id="KW-1185">Reference proteome</keyword>
<dbReference type="AlphaFoldDB" id="A0AAV7W7S4"/>
<sequence>MKRPLVFKPTGSGRAVVYKRGMAWSNNRDGRLLEELCVPEACDGDRGACSAGGVRASHCSASGKKTKTDAAPVSRAPLLLNTRDEPACLQT</sequence>
<gene>
    <name evidence="1" type="ORF">NDU88_004537</name>
</gene>
<name>A0AAV7W7S4_PLEWA</name>
<evidence type="ECO:0000313" key="1">
    <source>
        <dbReference type="EMBL" id="KAJ1209159.1"/>
    </source>
</evidence>
<reference evidence="1" key="1">
    <citation type="journal article" date="2022" name="bioRxiv">
        <title>Sequencing and chromosome-scale assembly of the giantPleurodeles waltlgenome.</title>
        <authorList>
            <person name="Brown T."/>
            <person name="Elewa A."/>
            <person name="Iarovenko S."/>
            <person name="Subramanian E."/>
            <person name="Araus A.J."/>
            <person name="Petzold A."/>
            <person name="Susuki M."/>
            <person name="Suzuki K.-i.T."/>
            <person name="Hayashi T."/>
            <person name="Toyoda A."/>
            <person name="Oliveira C."/>
            <person name="Osipova E."/>
            <person name="Leigh N.D."/>
            <person name="Simon A."/>
            <person name="Yun M.H."/>
        </authorList>
    </citation>
    <scope>NUCLEOTIDE SEQUENCE</scope>
    <source>
        <strain evidence="1">20211129_DDA</strain>
        <tissue evidence="1">Liver</tissue>
    </source>
</reference>
<evidence type="ECO:0000313" key="2">
    <source>
        <dbReference type="Proteomes" id="UP001066276"/>
    </source>
</evidence>
<dbReference type="EMBL" id="JANPWB010000002">
    <property type="protein sequence ID" value="KAJ1209159.1"/>
    <property type="molecule type" value="Genomic_DNA"/>
</dbReference>
<accession>A0AAV7W7S4</accession>
<organism evidence="1 2">
    <name type="scientific">Pleurodeles waltl</name>
    <name type="common">Iberian ribbed newt</name>
    <dbReference type="NCBI Taxonomy" id="8319"/>
    <lineage>
        <taxon>Eukaryota</taxon>
        <taxon>Metazoa</taxon>
        <taxon>Chordata</taxon>
        <taxon>Craniata</taxon>
        <taxon>Vertebrata</taxon>
        <taxon>Euteleostomi</taxon>
        <taxon>Amphibia</taxon>
        <taxon>Batrachia</taxon>
        <taxon>Caudata</taxon>
        <taxon>Salamandroidea</taxon>
        <taxon>Salamandridae</taxon>
        <taxon>Pleurodelinae</taxon>
        <taxon>Pleurodeles</taxon>
    </lineage>
</organism>
<proteinExistence type="predicted"/>
<protein>
    <submittedName>
        <fullName evidence="1">Uncharacterized protein</fullName>
    </submittedName>
</protein>
<dbReference type="Proteomes" id="UP001066276">
    <property type="component" value="Chromosome 1_2"/>
</dbReference>